<dbReference type="InterPro" id="IPR050103">
    <property type="entry name" value="Class-III_PLP-dep_AT"/>
</dbReference>
<proteinExistence type="inferred from homology"/>
<evidence type="ECO:0000313" key="8">
    <source>
        <dbReference type="Proteomes" id="UP000280455"/>
    </source>
</evidence>
<evidence type="ECO:0000313" key="7">
    <source>
        <dbReference type="EMBL" id="AZE31883.1"/>
    </source>
</evidence>
<dbReference type="InterPro" id="IPR015424">
    <property type="entry name" value="PyrdxlP-dep_Trfase"/>
</dbReference>
<dbReference type="AlphaFoldDB" id="A0AAD0ZLK7"/>
<dbReference type="Gene3D" id="3.40.640.10">
    <property type="entry name" value="Type I PLP-dependent aspartate aminotransferase-like (Major domain)"/>
    <property type="match status" value="1"/>
</dbReference>
<dbReference type="EC" id="2.6.1.19" evidence="7"/>
<accession>A0AAD0ZLK7</accession>
<sequence length="416" mass="44613">MSSESISQSISIVHPIRLSHGKNAEVWDENGKRYIDFVGGIGVLNLGHCHPRVVAAIQQQATRLTHYAFNAAPHGPYVEFIERLARFMPLSYPVSGMLTNSGAEAAENALKIVRGATGRTAVIAFDGGFHGRTLATLNLNGKVAPYKQKIGVLPGPVYHLPYPSADNGVTCEEALKAMDRLFSVEIDVAEVACFIVEPVQGEAGFLALDVEFARALRRFCDERGILLIADEIQSGFGRTGQRFAFTRLGIEPDLVLLGKSIGGGVPLGAVVGRKALLDNLPKGGLGGTYSGNPIACAAALATLDEMSDHNLQTWGECQEQAIVSRYQRWQAERLTPYLGRLTGVGAMRGIELVKADGSPAPEQLSALLSAARDAGLLLMPSGKSRHIVRLLAPLTIELEVLEEGLDILEDCLARLA</sequence>
<dbReference type="PANTHER" id="PTHR11986">
    <property type="entry name" value="AMINOTRANSFERASE CLASS III"/>
    <property type="match status" value="1"/>
</dbReference>
<evidence type="ECO:0000256" key="6">
    <source>
        <dbReference type="RuleBase" id="RU003560"/>
    </source>
</evidence>
<dbReference type="PROSITE" id="PS00600">
    <property type="entry name" value="AA_TRANSFER_CLASS_3"/>
    <property type="match status" value="1"/>
</dbReference>
<dbReference type="InterPro" id="IPR015421">
    <property type="entry name" value="PyrdxlP-dep_Trfase_major"/>
</dbReference>
<dbReference type="CDD" id="cd00610">
    <property type="entry name" value="OAT_like"/>
    <property type="match status" value="1"/>
</dbReference>
<keyword evidence="3 7" id="KW-0032">Aminotransferase</keyword>
<dbReference type="EMBL" id="CP027750">
    <property type="protein sequence ID" value="AZE31883.1"/>
    <property type="molecule type" value="Genomic_DNA"/>
</dbReference>
<protein>
    <submittedName>
        <fullName evidence="7">Gamma-aminobutyrate:alpha-ketoglutarate aminotransferase</fullName>
        <ecNumber evidence="7">2.6.1.19</ecNumber>
    </submittedName>
</protein>
<dbReference type="GO" id="GO:0042802">
    <property type="term" value="F:identical protein binding"/>
    <property type="evidence" value="ECO:0007669"/>
    <property type="project" value="TreeGrafter"/>
</dbReference>
<name>A0AAD0ZLK7_9PSED</name>
<dbReference type="PIRSF" id="PIRSF000521">
    <property type="entry name" value="Transaminase_4ab_Lys_Orn"/>
    <property type="match status" value="1"/>
</dbReference>
<dbReference type="GO" id="GO:0034386">
    <property type="term" value="F:4-aminobutyrate:2-oxoglutarate transaminase activity"/>
    <property type="evidence" value="ECO:0007669"/>
    <property type="project" value="UniProtKB-EC"/>
</dbReference>
<dbReference type="PANTHER" id="PTHR11986:SF58">
    <property type="entry name" value="LEUCINE_METHIONINE RACEMASE"/>
    <property type="match status" value="1"/>
</dbReference>
<keyword evidence="4 7" id="KW-0808">Transferase</keyword>
<dbReference type="Proteomes" id="UP000280455">
    <property type="component" value="Chromosome"/>
</dbReference>
<comment type="cofactor">
    <cofactor evidence="1">
        <name>pyridoxal 5'-phosphate</name>
        <dbReference type="ChEBI" id="CHEBI:597326"/>
    </cofactor>
</comment>
<dbReference type="Pfam" id="PF00202">
    <property type="entry name" value="Aminotran_3"/>
    <property type="match status" value="1"/>
</dbReference>
<dbReference type="InterPro" id="IPR015422">
    <property type="entry name" value="PyrdxlP-dep_Trfase_small"/>
</dbReference>
<organism evidence="7 8">
    <name type="scientific">Pseudomonas chlororaphis subsp. aureofaciens</name>
    <dbReference type="NCBI Taxonomy" id="587851"/>
    <lineage>
        <taxon>Bacteria</taxon>
        <taxon>Pseudomonadati</taxon>
        <taxon>Pseudomonadota</taxon>
        <taxon>Gammaproteobacteria</taxon>
        <taxon>Pseudomonadales</taxon>
        <taxon>Pseudomonadaceae</taxon>
        <taxon>Pseudomonas</taxon>
    </lineage>
</organism>
<dbReference type="Gene3D" id="3.90.1150.10">
    <property type="entry name" value="Aspartate Aminotransferase, domain 1"/>
    <property type="match status" value="1"/>
</dbReference>
<dbReference type="InterPro" id="IPR049704">
    <property type="entry name" value="Aminotrans_3_PPA_site"/>
</dbReference>
<dbReference type="InterPro" id="IPR005814">
    <property type="entry name" value="Aminotrans_3"/>
</dbReference>
<gene>
    <name evidence="7" type="ORF">C4K07_5122</name>
</gene>
<evidence type="ECO:0000256" key="3">
    <source>
        <dbReference type="ARBA" id="ARBA00022576"/>
    </source>
</evidence>
<dbReference type="FunFam" id="3.40.640.10:FF:000013">
    <property type="entry name" value="4-aminobutyrate aminotransferase"/>
    <property type="match status" value="1"/>
</dbReference>
<evidence type="ECO:0000256" key="1">
    <source>
        <dbReference type="ARBA" id="ARBA00001933"/>
    </source>
</evidence>
<comment type="similarity">
    <text evidence="2 6">Belongs to the class-III pyridoxal-phosphate-dependent aminotransferase family.</text>
</comment>
<keyword evidence="5 6" id="KW-0663">Pyridoxal phosphate</keyword>
<reference evidence="7 8" key="1">
    <citation type="submission" date="2018-03" db="EMBL/GenBank/DDBJ databases">
        <title>Diversity of phytobeneficial traits revealed by whole-genome analysis of worldwide-isolated phenazine-producing Pseudomonas spp.</title>
        <authorList>
            <person name="Biessy A."/>
            <person name="Novinscak A."/>
            <person name="Blom J."/>
            <person name="Leger G."/>
            <person name="Thomashow L.S."/>
            <person name="Cazorla F.M."/>
            <person name="Josic D."/>
            <person name="Filion M."/>
        </authorList>
    </citation>
    <scope>NUCLEOTIDE SEQUENCE [LARGE SCALE GENOMIC DNA]</scope>
    <source>
        <strain evidence="7 8">ChPhzS24</strain>
    </source>
</reference>
<evidence type="ECO:0000256" key="4">
    <source>
        <dbReference type="ARBA" id="ARBA00022679"/>
    </source>
</evidence>
<dbReference type="GO" id="GO:0030170">
    <property type="term" value="F:pyridoxal phosphate binding"/>
    <property type="evidence" value="ECO:0007669"/>
    <property type="project" value="InterPro"/>
</dbReference>
<evidence type="ECO:0000256" key="2">
    <source>
        <dbReference type="ARBA" id="ARBA00008954"/>
    </source>
</evidence>
<evidence type="ECO:0000256" key="5">
    <source>
        <dbReference type="ARBA" id="ARBA00022898"/>
    </source>
</evidence>
<dbReference type="SUPFAM" id="SSF53383">
    <property type="entry name" value="PLP-dependent transferases"/>
    <property type="match status" value="1"/>
</dbReference>
<dbReference type="RefSeq" id="WP_124302122.1">
    <property type="nucleotide sequence ID" value="NZ_CP027721.1"/>
</dbReference>